<dbReference type="Proteomes" id="UP000013827">
    <property type="component" value="Unassembled WGS sequence"/>
</dbReference>
<evidence type="ECO:0000313" key="3">
    <source>
        <dbReference type="EnsemblProtists" id="EOD06633"/>
    </source>
</evidence>
<dbReference type="Gene3D" id="2.20.70.10">
    <property type="match status" value="2"/>
</dbReference>
<dbReference type="InterPro" id="IPR001202">
    <property type="entry name" value="WW_dom"/>
</dbReference>
<dbReference type="GeneID" id="17252786"/>
<dbReference type="EnsemblProtists" id="EOD16809">
    <property type="protein sequence ID" value="EOD16809"/>
    <property type="gene ID" value="EMIHUDRAFT_210372"/>
</dbReference>
<feature type="domain" description="WW" evidence="2">
    <location>
        <begin position="202"/>
        <end position="229"/>
    </location>
</feature>
<reference evidence="4" key="1">
    <citation type="journal article" date="2013" name="Nature">
        <title>Pan genome of the phytoplankton Emiliania underpins its global distribution.</title>
        <authorList>
            <person name="Read B.A."/>
            <person name="Kegel J."/>
            <person name="Klute M.J."/>
            <person name="Kuo A."/>
            <person name="Lefebvre S.C."/>
            <person name="Maumus F."/>
            <person name="Mayer C."/>
            <person name="Miller J."/>
            <person name="Monier A."/>
            <person name="Salamov A."/>
            <person name="Young J."/>
            <person name="Aguilar M."/>
            <person name="Claverie J.M."/>
            <person name="Frickenhaus S."/>
            <person name="Gonzalez K."/>
            <person name="Herman E.K."/>
            <person name="Lin Y.C."/>
            <person name="Napier J."/>
            <person name="Ogata H."/>
            <person name="Sarno A.F."/>
            <person name="Shmutz J."/>
            <person name="Schroeder D."/>
            <person name="de Vargas C."/>
            <person name="Verret F."/>
            <person name="von Dassow P."/>
            <person name="Valentin K."/>
            <person name="Van de Peer Y."/>
            <person name="Wheeler G."/>
            <person name="Dacks J.B."/>
            <person name="Delwiche C.F."/>
            <person name="Dyhrman S.T."/>
            <person name="Glockner G."/>
            <person name="John U."/>
            <person name="Richards T."/>
            <person name="Worden A.Z."/>
            <person name="Zhang X."/>
            <person name="Grigoriev I.V."/>
            <person name="Allen A.E."/>
            <person name="Bidle K."/>
            <person name="Borodovsky M."/>
            <person name="Bowler C."/>
            <person name="Brownlee C."/>
            <person name="Cock J.M."/>
            <person name="Elias M."/>
            <person name="Gladyshev V.N."/>
            <person name="Groth M."/>
            <person name="Guda C."/>
            <person name="Hadaegh A."/>
            <person name="Iglesias-Rodriguez M.D."/>
            <person name="Jenkins J."/>
            <person name="Jones B.M."/>
            <person name="Lawson T."/>
            <person name="Leese F."/>
            <person name="Lindquist E."/>
            <person name="Lobanov A."/>
            <person name="Lomsadze A."/>
            <person name="Malik S.B."/>
            <person name="Marsh M.E."/>
            <person name="Mackinder L."/>
            <person name="Mock T."/>
            <person name="Mueller-Roeber B."/>
            <person name="Pagarete A."/>
            <person name="Parker M."/>
            <person name="Probert I."/>
            <person name="Quesneville H."/>
            <person name="Raines C."/>
            <person name="Rensing S.A."/>
            <person name="Riano-Pachon D.M."/>
            <person name="Richier S."/>
            <person name="Rokitta S."/>
            <person name="Shiraiwa Y."/>
            <person name="Soanes D.M."/>
            <person name="van der Giezen M."/>
            <person name="Wahlund T.M."/>
            <person name="Williams B."/>
            <person name="Wilson W."/>
            <person name="Wolfe G."/>
            <person name="Wurch L.L."/>
        </authorList>
    </citation>
    <scope>NUCLEOTIDE SEQUENCE</scope>
</reference>
<dbReference type="AlphaFoldDB" id="A0A0D3I5U8"/>
<dbReference type="EnsemblProtists" id="EOD06633">
    <property type="protein sequence ID" value="EOD06633"/>
    <property type="gene ID" value="EMIHUDRAFT_249800"/>
</dbReference>
<reference evidence="3" key="2">
    <citation type="submission" date="2024-10" db="UniProtKB">
        <authorList>
            <consortium name="EnsemblProtists"/>
        </authorList>
    </citation>
    <scope>IDENTIFICATION</scope>
</reference>
<feature type="domain" description="WW" evidence="2">
    <location>
        <begin position="34"/>
        <end position="67"/>
    </location>
</feature>
<dbReference type="Pfam" id="PF00397">
    <property type="entry name" value="WW"/>
    <property type="match status" value="2"/>
</dbReference>
<feature type="signal peptide" evidence="1">
    <location>
        <begin position="1"/>
        <end position="17"/>
    </location>
</feature>
<dbReference type="KEGG" id="ehx:EMIHUDRAFT_249800"/>
<dbReference type="HOGENOM" id="CLU_1177253_0_0_1"/>
<dbReference type="PROSITE" id="PS50020">
    <property type="entry name" value="WW_DOMAIN_2"/>
    <property type="match status" value="2"/>
</dbReference>
<feature type="chain" id="PRO_5044053464" description="WW domain-containing protein" evidence="1">
    <location>
        <begin position="18"/>
        <end position="229"/>
    </location>
</feature>
<sequence>MRRLPLALACFAATATALRLTRAPLSRGQRSGRLYAQSGWTTGTDPDGRVFYVDGRTGQSQWEPPRDVPAGFGEQVVWRITPFNGVCSEYAVRNGEEQILGRYDMLEQKLTVSRAQCVLRVADDGTATLVSVGRCPTTVRPRDGAPCFGLEANYPFPLKAFQYVGIDPNEPWGAVFTCQVERADGFGYPQPQQQQRHQGRGGWVTAFDEATGEAYYINEQTGQSQWEPP</sequence>
<dbReference type="KEGG" id="ehx:EMIHUDRAFT_210372"/>
<dbReference type="PaxDb" id="2903-EOD06633"/>
<name>A0A0D3I5U8_EMIH1</name>
<dbReference type="SUPFAM" id="SSF51045">
    <property type="entry name" value="WW domain"/>
    <property type="match status" value="2"/>
</dbReference>
<proteinExistence type="predicted"/>
<evidence type="ECO:0000313" key="4">
    <source>
        <dbReference type="Proteomes" id="UP000013827"/>
    </source>
</evidence>
<dbReference type="GeneID" id="17262969"/>
<dbReference type="SMART" id="SM00456">
    <property type="entry name" value="WW"/>
    <property type="match status" value="2"/>
</dbReference>
<dbReference type="PROSITE" id="PS01159">
    <property type="entry name" value="WW_DOMAIN_1"/>
    <property type="match status" value="2"/>
</dbReference>
<evidence type="ECO:0000259" key="2">
    <source>
        <dbReference type="PROSITE" id="PS50020"/>
    </source>
</evidence>
<keyword evidence="1" id="KW-0732">Signal</keyword>
<organism evidence="3 4">
    <name type="scientific">Emiliania huxleyi (strain CCMP1516)</name>
    <dbReference type="NCBI Taxonomy" id="280463"/>
    <lineage>
        <taxon>Eukaryota</taxon>
        <taxon>Haptista</taxon>
        <taxon>Haptophyta</taxon>
        <taxon>Prymnesiophyceae</taxon>
        <taxon>Isochrysidales</taxon>
        <taxon>Noelaerhabdaceae</taxon>
        <taxon>Emiliania</taxon>
    </lineage>
</organism>
<dbReference type="CDD" id="cd00201">
    <property type="entry name" value="WW"/>
    <property type="match status" value="2"/>
</dbReference>
<accession>A0A0D3I5U8</accession>
<evidence type="ECO:0000256" key="1">
    <source>
        <dbReference type="SAM" id="SignalP"/>
    </source>
</evidence>
<dbReference type="RefSeq" id="XP_005759062.1">
    <property type="nucleotide sequence ID" value="XM_005759005.1"/>
</dbReference>
<dbReference type="RefSeq" id="XP_005769238.1">
    <property type="nucleotide sequence ID" value="XM_005769181.1"/>
</dbReference>
<keyword evidence="4" id="KW-1185">Reference proteome</keyword>
<dbReference type="InterPro" id="IPR036020">
    <property type="entry name" value="WW_dom_sf"/>
</dbReference>
<protein>
    <recommendedName>
        <fullName evidence="2">WW domain-containing protein</fullName>
    </recommendedName>
</protein>